<sequence>MATMEEKGSLDKLREAYSGLNRAEKKLRNTSWKTPGQLSIVPLQNWPTTAGSVTQPSFDSARSWATRAIRN</sequence>
<organism evidence="1 2">
    <name type="scientific">Acetonema longum DSM 6540</name>
    <dbReference type="NCBI Taxonomy" id="1009370"/>
    <lineage>
        <taxon>Bacteria</taxon>
        <taxon>Bacillati</taxon>
        <taxon>Bacillota</taxon>
        <taxon>Negativicutes</taxon>
        <taxon>Acetonemataceae</taxon>
        <taxon>Acetonema</taxon>
    </lineage>
</organism>
<evidence type="ECO:0000313" key="2">
    <source>
        <dbReference type="Proteomes" id="UP000003240"/>
    </source>
</evidence>
<proteinExistence type="predicted"/>
<reference evidence="1 2" key="1">
    <citation type="journal article" date="2011" name="EMBO J.">
        <title>Structural diversity of bacterial flagellar motors.</title>
        <authorList>
            <person name="Chen S."/>
            <person name="Beeby M."/>
            <person name="Murphy G.E."/>
            <person name="Leadbetter J.R."/>
            <person name="Hendrixson D.R."/>
            <person name="Briegel A."/>
            <person name="Li Z."/>
            <person name="Shi J."/>
            <person name="Tocheva E.I."/>
            <person name="Muller A."/>
            <person name="Dobro M.J."/>
            <person name="Jensen G.J."/>
        </authorList>
    </citation>
    <scope>NUCLEOTIDE SEQUENCE [LARGE SCALE GENOMIC DNA]</scope>
    <source>
        <strain evidence="1 2">DSM 6540</strain>
    </source>
</reference>
<dbReference type="EMBL" id="AFGF01000181">
    <property type="protein sequence ID" value="EGO62695.1"/>
    <property type="molecule type" value="Genomic_DNA"/>
</dbReference>
<dbReference type="AlphaFoldDB" id="F7NMN1"/>
<accession>F7NMN1</accession>
<keyword evidence="2" id="KW-1185">Reference proteome</keyword>
<gene>
    <name evidence="1" type="ORF">ALO_16811</name>
</gene>
<name>F7NMN1_9FIRM</name>
<evidence type="ECO:0000313" key="1">
    <source>
        <dbReference type="EMBL" id="EGO62695.1"/>
    </source>
</evidence>
<dbReference type="Proteomes" id="UP000003240">
    <property type="component" value="Unassembled WGS sequence"/>
</dbReference>
<comment type="caution">
    <text evidence="1">The sequence shown here is derived from an EMBL/GenBank/DDBJ whole genome shotgun (WGS) entry which is preliminary data.</text>
</comment>
<dbReference type="STRING" id="1009370.ALO_16811"/>
<protein>
    <submittedName>
        <fullName evidence="1">Uncharacterized protein</fullName>
    </submittedName>
</protein>